<gene>
    <name evidence="1" type="ORF">UFOPK3268_00487</name>
    <name evidence="2" type="ORF">UFOPK3752_01708</name>
    <name evidence="3" type="ORF">UFOPK4150_01163</name>
</gene>
<dbReference type="EMBL" id="CAFBIZ010000043">
    <property type="protein sequence ID" value="CAB4847796.1"/>
    <property type="molecule type" value="Genomic_DNA"/>
</dbReference>
<organism evidence="3">
    <name type="scientific">freshwater metagenome</name>
    <dbReference type="NCBI Taxonomy" id="449393"/>
    <lineage>
        <taxon>unclassified sequences</taxon>
        <taxon>metagenomes</taxon>
        <taxon>ecological metagenomes</taxon>
    </lineage>
</organism>
<protein>
    <submittedName>
        <fullName evidence="3">Unannotated protein</fullName>
    </submittedName>
</protein>
<dbReference type="EMBL" id="CAFBND010000083">
    <property type="protein sequence ID" value="CAB4951861.1"/>
    <property type="molecule type" value="Genomic_DNA"/>
</dbReference>
<reference evidence="3" key="1">
    <citation type="submission" date="2020-05" db="EMBL/GenBank/DDBJ databases">
        <authorList>
            <person name="Chiriac C."/>
            <person name="Salcher M."/>
            <person name="Ghai R."/>
            <person name="Kavagutti S V."/>
        </authorList>
    </citation>
    <scope>NUCLEOTIDE SEQUENCE</scope>
</reference>
<proteinExistence type="predicted"/>
<evidence type="ECO:0000313" key="2">
    <source>
        <dbReference type="EMBL" id="CAB4951861.1"/>
    </source>
</evidence>
<dbReference type="EMBL" id="CAFBPU010000021">
    <property type="protein sequence ID" value="CAB5032578.1"/>
    <property type="molecule type" value="Genomic_DNA"/>
</dbReference>
<evidence type="ECO:0000313" key="3">
    <source>
        <dbReference type="EMBL" id="CAB5032578.1"/>
    </source>
</evidence>
<evidence type="ECO:0000313" key="1">
    <source>
        <dbReference type="EMBL" id="CAB4847796.1"/>
    </source>
</evidence>
<dbReference type="AlphaFoldDB" id="A0A6J7RVX1"/>
<accession>A0A6J7RVX1</accession>
<name>A0A6J7RVX1_9ZZZZ</name>
<dbReference type="PROSITE" id="PS51257">
    <property type="entry name" value="PROKAR_LIPOPROTEIN"/>
    <property type="match status" value="1"/>
</dbReference>
<sequence length="164" mass="16730">MTSMRMGSRVATTLLALGVSLGAAGCGTTATPGLPSAAPVRVELGIYSGRVDPVWYLTGDEAVHLTRLIASLPRGNGTPAQGGLGYHGFTISTPEGFGAVTSGLSLVAFRGDVASPGVTARDMLLDQERAVERLLLESGRTFLDAAEVAEVEADLDATPAVASS</sequence>